<organism evidence="1 2">
    <name type="scientific">Sphingobacterium multivorum</name>
    <dbReference type="NCBI Taxonomy" id="28454"/>
    <lineage>
        <taxon>Bacteria</taxon>
        <taxon>Pseudomonadati</taxon>
        <taxon>Bacteroidota</taxon>
        <taxon>Sphingobacteriia</taxon>
        <taxon>Sphingobacteriales</taxon>
        <taxon>Sphingobacteriaceae</taxon>
        <taxon>Sphingobacterium</taxon>
    </lineage>
</organism>
<protein>
    <submittedName>
        <fullName evidence="1">Uncharacterized protein</fullName>
    </submittedName>
</protein>
<accession>A0A654DGV5</accession>
<evidence type="ECO:0000313" key="2">
    <source>
        <dbReference type="Proteomes" id="UP000432350"/>
    </source>
</evidence>
<dbReference type="AlphaFoldDB" id="A0A654DGV5"/>
<dbReference type="EMBL" id="CABWMV010000025">
    <property type="protein sequence ID" value="VXD05189.1"/>
    <property type="molecule type" value="Genomic_DNA"/>
</dbReference>
<dbReference type="Proteomes" id="UP000432350">
    <property type="component" value="Unassembled WGS sequence"/>
</dbReference>
<reference evidence="1 2" key="1">
    <citation type="submission" date="2019-10" db="EMBL/GenBank/DDBJ databases">
        <authorList>
            <person name="Karimi E."/>
        </authorList>
    </citation>
    <scope>NUCLEOTIDE SEQUENCE [LARGE SCALE GENOMIC DNA]</scope>
    <source>
        <strain evidence="1 2">Sphingobacterium sp. 8BC</strain>
    </source>
</reference>
<name>A0A654DGV5_SPHMU</name>
<sequence>MTGCVDLQHSCRYDKTAIEEVDFDILIDFTTAFIAKQNVLFRGIKARQLKPSFYL</sequence>
<gene>
    <name evidence="1" type="ORF">SPHINGO8BC_60428</name>
</gene>
<evidence type="ECO:0000313" key="1">
    <source>
        <dbReference type="EMBL" id="VXD05189.1"/>
    </source>
</evidence>
<proteinExistence type="predicted"/>